<dbReference type="Proteomes" id="UP000198716">
    <property type="component" value="Unassembled WGS sequence"/>
</dbReference>
<sequence length="108" mass="11833">MRRGITHRLIETATVERSVSTPDGAGGWTQTWQQVGTEPARLSQPHPAEQTTADRSEAQVSHDVYLQPDADVRRGDRLSLRGLVLEVAAVVEPSVPIYRKASCTSTQP</sequence>
<reference evidence="3" key="1">
    <citation type="submission" date="2016-10" db="EMBL/GenBank/DDBJ databases">
        <authorList>
            <person name="Varghese N."/>
            <person name="Submissions S."/>
        </authorList>
    </citation>
    <scope>NUCLEOTIDE SEQUENCE [LARGE SCALE GENOMIC DNA]</scope>
    <source>
        <strain evidence="3">DSM 45004</strain>
    </source>
</reference>
<dbReference type="RefSeq" id="WP_092929229.1">
    <property type="nucleotide sequence ID" value="NZ_FOMZ01000016.1"/>
</dbReference>
<dbReference type="Gene3D" id="2.40.10.270">
    <property type="entry name" value="Bacteriophage SPP1 head-tail adaptor protein"/>
    <property type="match status" value="1"/>
</dbReference>
<feature type="region of interest" description="Disordered" evidence="1">
    <location>
        <begin position="36"/>
        <end position="61"/>
    </location>
</feature>
<protein>
    <submittedName>
        <fullName evidence="2">Head-tail adaptor</fullName>
    </submittedName>
</protein>
<proteinExistence type="predicted"/>
<accession>A0A1I2BFM4</accession>
<evidence type="ECO:0000313" key="2">
    <source>
        <dbReference type="EMBL" id="SFE54688.1"/>
    </source>
</evidence>
<dbReference type="Pfam" id="PF05521">
    <property type="entry name" value="Phage_HCP"/>
    <property type="match status" value="1"/>
</dbReference>
<organism evidence="2 3">
    <name type="scientific">Actinopolyspora alba</name>
    <dbReference type="NCBI Taxonomy" id="673379"/>
    <lineage>
        <taxon>Bacteria</taxon>
        <taxon>Bacillati</taxon>
        <taxon>Actinomycetota</taxon>
        <taxon>Actinomycetes</taxon>
        <taxon>Actinopolysporales</taxon>
        <taxon>Actinopolysporaceae</taxon>
        <taxon>Actinopolyspora</taxon>
        <taxon>Actinopolyspora alba group</taxon>
    </lineage>
</organism>
<dbReference type="EMBL" id="FOMZ01000016">
    <property type="protein sequence ID" value="SFE54688.1"/>
    <property type="molecule type" value="Genomic_DNA"/>
</dbReference>
<dbReference type="InterPro" id="IPR038666">
    <property type="entry name" value="SSP1_head-tail_sf"/>
</dbReference>
<keyword evidence="3" id="KW-1185">Reference proteome</keyword>
<dbReference type="InterPro" id="IPR008767">
    <property type="entry name" value="Phage_SPP1_head-tail_adaptor"/>
</dbReference>
<evidence type="ECO:0000313" key="3">
    <source>
        <dbReference type="Proteomes" id="UP000198716"/>
    </source>
</evidence>
<gene>
    <name evidence="2" type="ORF">SAMN04487819_11669</name>
</gene>
<evidence type="ECO:0000256" key="1">
    <source>
        <dbReference type="SAM" id="MobiDB-lite"/>
    </source>
</evidence>
<dbReference type="AlphaFoldDB" id="A0A1I2BFM4"/>
<name>A0A1I2BFM4_9ACTN</name>